<evidence type="ECO:0000313" key="1">
    <source>
        <dbReference type="EMBL" id="KAH7910037.1"/>
    </source>
</evidence>
<protein>
    <submittedName>
        <fullName evidence="1">Uncharacterized protein</fullName>
    </submittedName>
</protein>
<gene>
    <name evidence="1" type="ORF">BJ138DRAFT_985926</name>
</gene>
<dbReference type="Proteomes" id="UP000790377">
    <property type="component" value="Unassembled WGS sequence"/>
</dbReference>
<evidence type="ECO:0000313" key="2">
    <source>
        <dbReference type="Proteomes" id="UP000790377"/>
    </source>
</evidence>
<comment type="caution">
    <text evidence="1">The sequence shown here is derived from an EMBL/GenBank/DDBJ whole genome shotgun (WGS) entry which is preliminary data.</text>
</comment>
<reference evidence="1" key="1">
    <citation type="journal article" date="2021" name="New Phytol.">
        <title>Evolutionary innovations through gain and loss of genes in the ectomycorrhizal Boletales.</title>
        <authorList>
            <person name="Wu G."/>
            <person name="Miyauchi S."/>
            <person name="Morin E."/>
            <person name="Kuo A."/>
            <person name="Drula E."/>
            <person name="Varga T."/>
            <person name="Kohler A."/>
            <person name="Feng B."/>
            <person name="Cao Y."/>
            <person name="Lipzen A."/>
            <person name="Daum C."/>
            <person name="Hundley H."/>
            <person name="Pangilinan J."/>
            <person name="Johnson J."/>
            <person name="Barry K."/>
            <person name="LaButti K."/>
            <person name="Ng V."/>
            <person name="Ahrendt S."/>
            <person name="Min B."/>
            <person name="Choi I.G."/>
            <person name="Park H."/>
            <person name="Plett J.M."/>
            <person name="Magnuson J."/>
            <person name="Spatafora J.W."/>
            <person name="Nagy L.G."/>
            <person name="Henrissat B."/>
            <person name="Grigoriev I.V."/>
            <person name="Yang Z.L."/>
            <person name="Xu J."/>
            <person name="Martin F.M."/>
        </authorList>
    </citation>
    <scope>NUCLEOTIDE SEQUENCE</scope>
    <source>
        <strain evidence="1">ATCC 28755</strain>
    </source>
</reference>
<keyword evidence="2" id="KW-1185">Reference proteome</keyword>
<dbReference type="EMBL" id="MU267730">
    <property type="protein sequence ID" value="KAH7910037.1"/>
    <property type="molecule type" value="Genomic_DNA"/>
</dbReference>
<sequence length="330" mass="37607">MSNSPTAYLLWSILSCLFFCFLIFHLWNYDRFKCLRWNSGRQPGAFKRVMTYSYVATLSLLVVYSVALTIFKFQEGYVPGPQGFDIPQPLDTYSPANKKWILPLLFSLSGAWACEIITHLEELTFWLFLLHQGPKTRLWFDSWEFRVWLSGTVVAGLGLPLTALVSRRDLDMCQAWIFLVGSTASTVTTVFFLYVLARFPMFISRVKADGGEPDVVLRLVMFYQLNYARVVLRFLFSIPLFVLAIDGVQGQHIVDTDPVVFVDFLLMIGGIGCFVSSAITLLIFFPRSLAQELGYVTVRQQPLPLVKTPVTTSLDVQRPPYHQRHTSSPK</sequence>
<name>A0ACB8ABD7_9AGAM</name>
<organism evidence="1 2">
    <name type="scientific">Hygrophoropsis aurantiaca</name>
    <dbReference type="NCBI Taxonomy" id="72124"/>
    <lineage>
        <taxon>Eukaryota</taxon>
        <taxon>Fungi</taxon>
        <taxon>Dikarya</taxon>
        <taxon>Basidiomycota</taxon>
        <taxon>Agaricomycotina</taxon>
        <taxon>Agaricomycetes</taxon>
        <taxon>Agaricomycetidae</taxon>
        <taxon>Boletales</taxon>
        <taxon>Coniophorineae</taxon>
        <taxon>Hygrophoropsidaceae</taxon>
        <taxon>Hygrophoropsis</taxon>
    </lineage>
</organism>
<accession>A0ACB8ABD7</accession>
<proteinExistence type="predicted"/>
<feature type="non-terminal residue" evidence="1">
    <location>
        <position position="330"/>
    </location>
</feature>